<evidence type="ECO:0000313" key="2">
    <source>
        <dbReference type="Proteomes" id="UP000198597"/>
    </source>
</evidence>
<dbReference type="EMBL" id="FNJM01000001">
    <property type="protein sequence ID" value="SDO63697.1"/>
    <property type="molecule type" value="Genomic_DNA"/>
</dbReference>
<protein>
    <recommendedName>
        <fullName evidence="3">DUF2752 domain-containing protein</fullName>
    </recommendedName>
</protein>
<organism evidence="1 2">
    <name type="scientific">Clostridium gasigenes</name>
    <dbReference type="NCBI Taxonomy" id="94869"/>
    <lineage>
        <taxon>Bacteria</taxon>
        <taxon>Bacillati</taxon>
        <taxon>Bacillota</taxon>
        <taxon>Clostridia</taxon>
        <taxon>Eubacteriales</taxon>
        <taxon>Clostridiaceae</taxon>
        <taxon>Clostridium</taxon>
    </lineage>
</organism>
<dbReference type="RefSeq" id="WP_089964620.1">
    <property type="nucleotide sequence ID" value="NZ_FNJM01000001.1"/>
</dbReference>
<evidence type="ECO:0000313" key="1">
    <source>
        <dbReference type="EMBL" id="SDO63697.1"/>
    </source>
</evidence>
<dbReference type="STRING" id="94869.SAMN04488529_1019"/>
<evidence type="ECO:0008006" key="3">
    <source>
        <dbReference type="Google" id="ProtNLM"/>
    </source>
</evidence>
<sequence>MDFIKKKLEKHEIIILMFLIFFLTGGECIIKKITGVPCPSCGITRAFYYFVNLDFKQSFYYHPLFWLIPIVLIIVIYGKKPLFRSKKIEVTFYIIITALILGVYIIRMVNLFPYISPMDYNKSSYIWRLLNFINRITEDFSFF</sequence>
<proteinExistence type="predicted"/>
<accession>A0A1H0L649</accession>
<dbReference type="InterPro" id="IPR021215">
    <property type="entry name" value="DUF2752"/>
</dbReference>
<dbReference type="Proteomes" id="UP000198597">
    <property type="component" value="Unassembled WGS sequence"/>
</dbReference>
<reference evidence="1 2" key="1">
    <citation type="submission" date="2016-10" db="EMBL/GenBank/DDBJ databases">
        <authorList>
            <person name="de Groot N.N."/>
        </authorList>
    </citation>
    <scope>NUCLEOTIDE SEQUENCE [LARGE SCALE GENOMIC DNA]</scope>
    <source>
        <strain evidence="1 2">DSM 12272</strain>
    </source>
</reference>
<dbReference type="OrthoDB" id="9815897at2"/>
<dbReference type="AlphaFoldDB" id="A0A1H0L649"/>
<name>A0A1H0L649_9CLOT</name>
<gene>
    <name evidence="1" type="ORF">SAMN04488529_1019</name>
</gene>
<dbReference type="Pfam" id="PF10825">
    <property type="entry name" value="DUF2752"/>
    <property type="match status" value="1"/>
</dbReference>
<keyword evidence="2" id="KW-1185">Reference proteome</keyword>